<gene>
    <name evidence="5" type="ORF">B0H17DRAFT_970267</name>
</gene>
<organism evidence="5 6">
    <name type="scientific">Mycena rosella</name>
    <name type="common">Pink bonnet</name>
    <name type="synonym">Agaricus rosellus</name>
    <dbReference type="NCBI Taxonomy" id="1033263"/>
    <lineage>
        <taxon>Eukaryota</taxon>
        <taxon>Fungi</taxon>
        <taxon>Dikarya</taxon>
        <taxon>Basidiomycota</taxon>
        <taxon>Agaricomycotina</taxon>
        <taxon>Agaricomycetes</taxon>
        <taxon>Agaricomycetidae</taxon>
        <taxon>Agaricales</taxon>
        <taxon>Marasmiineae</taxon>
        <taxon>Mycenaceae</taxon>
        <taxon>Mycena</taxon>
    </lineage>
</organism>
<sequence>MSDAESKTYEGNCHCGAIKFSVVLPPLEMLRSCSCSICTKKGYFFVLPTKSALTVTKGAGTDGLGAGVLTSYAFNGKQMEHRFCGTCGTAFGIVRANLADNDRFALNARMLRDVDFWGLKVEEGPGLATEVAYTPPVFPGLAALAAEPLAEGEKIYPGSCHCGAVTFAVKSPWLLETTGPADVENNQVLECDCSTCMRHAGMWTYPRPLSRAPMEVSPPDALALYFNPQGKHFGGTQFCRICGCGVSQKIVGPPAARVAVLPPNVQAMIREKCDIRPVHVRALNFALGLTEEDKAEWARVRTALKRERGSLEGTPYIVPE</sequence>
<dbReference type="Pfam" id="PF04828">
    <property type="entry name" value="GFA"/>
    <property type="match status" value="1"/>
</dbReference>
<dbReference type="AlphaFoldDB" id="A0AAD7H0Z9"/>
<keyword evidence="6" id="KW-1185">Reference proteome</keyword>
<name>A0AAD7H0Z9_MYCRO</name>
<dbReference type="PANTHER" id="PTHR28620:SF1">
    <property type="entry name" value="CENP-V_GFA DOMAIN-CONTAINING PROTEIN"/>
    <property type="match status" value="1"/>
</dbReference>
<dbReference type="InterPro" id="IPR011057">
    <property type="entry name" value="Mss4-like_sf"/>
</dbReference>
<dbReference type="InterPro" id="IPR052355">
    <property type="entry name" value="CENP-V-like"/>
</dbReference>
<evidence type="ECO:0000256" key="3">
    <source>
        <dbReference type="ARBA" id="ARBA00022833"/>
    </source>
</evidence>
<dbReference type="Gene3D" id="2.170.150.70">
    <property type="match status" value="2"/>
</dbReference>
<keyword evidence="2" id="KW-0479">Metal-binding</keyword>
<evidence type="ECO:0000259" key="4">
    <source>
        <dbReference type="PROSITE" id="PS51891"/>
    </source>
</evidence>
<dbReference type="SUPFAM" id="SSF51316">
    <property type="entry name" value="Mss4-like"/>
    <property type="match status" value="2"/>
</dbReference>
<protein>
    <submittedName>
        <fullName evidence="5">Mss4-like protein</fullName>
    </submittedName>
</protein>
<reference evidence="5" key="1">
    <citation type="submission" date="2023-03" db="EMBL/GenBank/DDBJ databases">
        <title>Massive genome expansion in bonnet fungi (Mycena s.s.) driven by repeated elements and novel gene families across ecological guilds.</title>
        <authorList>
            <consortium name="Lawrence Berkeley National Laboratory"/>
            <person name="Harder C.B."/>
            <person name="Miyauchi S."/>
            <person name="Viragh M."/>
            <person name="Kuo A."/>
            <person name="Thoen E."/>
            <person name="Andreopoulos B."/>
            <person name="Lu D."/>
            <person name="Skrede I."/>
            <person name="Drula E."/>
            <person name="Henrissat B."/>
            <person name="Morin E."/>
            <person name="Kohler A."/>
            <person name="Barry K."/>
            <person name="LaButti K."/>
            <person name="Morin E."/>
            <person name="Salamov A."/>
            <person name="Lipzen A."/>
            <person name="Mereny Z."/>
            <person name="Hegedus B."/>
            <person name="Baldrian P."/>
            <person name="Stursova M."/>
            <person name="Weitz H."/>
            <person name="Taylor A."/>
            <person name="Grigoriev I.V."/>
            <person name="Nagy L.G."/>
            <person name="Martin F."/>
            <person name="Kauserud H."/>
        </authorList>
    </citation>
    <scope>NUCLEOTIDE SEQUENCE</scope>
    <source>
        <strain evidence="5">CBHHK067</strain>
    </source>
</reference>
<feature type="domain" description="CENP-V/GFA" evidence="4">
    <location>
        <begin position="9"/>
        <end position="118"/>
    </location>
</feature>
<feature type="domain" description="CENP-V/GFA" evidence="4">
    <location>
        <begin position="156"/>
        <end position="298"/>
    </location>
</feature>
<dbReference type="GO" id="GO:0016846">
    <property type="term" value="F:carbon-sulfur lyase activity"/>
    <property type="evidence" value="ECO:0007669"/>
    <property type="project" value="InterPro"/>
</dbReference>
<comment type="similarity">
    <text evidence="1">Belongs to the Gfa family.</text>
</comment>
<evidence type="ECO:0000313" key="6">
    <source>
        <dbReference type="Proteomes" id="UP001221757"/>
    </source>
</evidence>
<evidence type="ECO:0000313" key="5">
    <source>
        <dbReference type="EMBL" id="KAJ7709464.1"/>
    </source>
</evidence>
<dbReference type="EMBL" id="JARKIE010000002">
    <property type="protein sequence ID" value="KAJ7709464.1"/>
    <property type="molecule type" value="Genomic_DNA"/>
</dbReference>
<evidence type="ECO:0000256" key="1">
    <source>
        <dbReference type="ARBA" id="ARBA00005495"/>
    </source>
</evidence>
<keyword evidence="3" id="KW-0862">Zinc</keyword>
<dbReference type="GO" id="GO:0046872">
    <property type="term" value="F:metal ion binding"/>
    <property type="evidence" value="ECO:0007669"/>
    <property type="project" value="UniProtKB-KW"/>
</dbReference>
<comment type="caution">
    <text evidence="5">The sequence shown here is derived from an EMBL/GenBank/DDBJ whole genome shotgun (WGS) entry which is preliminary data.</text>
</comment>
<proteinExistence type="inferred from homology"/>
<accession>A0AAD7H0Z9</accession>
<dbReference type="PANTHER" id="PTHR28620">
    <property type="entry name" value="CENTROMERE PROTEIN V"/>
    <property type="match status" value="1"/>
</dbReference>
<dbReference type="Proteomes" id="UP001221757">
    <property type="component" value="Unassembled WGS sequence"/>
</dbReference>
<dbReference type="PROSITE" id="PS51891">
    <property type="entry name" value="CENP_V_GFA"/>
    <property type="match status" value="2"/>
</dbReference>
<dbReference type="InterPro" id="IPR006913">
    <property type="entry name" value="CENP-V/GFA"/>
</dbReference>
<evidence type="ECO:0000256" key="2">
    <source>
        <dbReference type="ARBA" id="ARBA00022723"/>
    </source>
</evidence>